<name>A0ABW1UMS5_9LACO</name>
<reference evidence="2" key="1">
    <citation type="journal article" date="2019" name="Int. J. Syst. Evol. Microbiol.">
        <title>The Global Catalogue of Microorganisms (GCM) 10K type strain sequencing project: providing services to taxonomists for standard genome sequencing and annotation.</title>
        <authorList>
            <consortium name="The Broad Institute Genomics Platform"/>
            <consortium name="The Broad Institute Genome Sequencing Center for Infectious Disease"/>
            <person name="Wu L."/>
            <person name="Ma J."/>
        </authorList>
    </citation>
    <scope>NUCLEOTIDE SEQUENCE [LARGE SCALE GENOMIC DNA]</scope>
    <source>
        <strain evidence="2">CCM 8897</strain>
    </source>
</reference>
<dbReference type="Proteomes" id="UP001596310">
    <property type="component" value="Unassembled WGS sequence"/>
</dbReference>
<accession>A0ABW1UMS5</accession>
<evidence type="ECO:0000313" key="1">
    <source>
        <dbReference type="EMBL" id="MFC6314496.1"/>
    </source>
</evidence>
<evidence type="ECO:0000313" key="2">
    <source>
        <dbReference type="Proteomes" id="UP001596310"/>
    </source>
</evidence>
<sequence length="213" mass="23310">MKTNLKRIVIGVLLLAIVGFAVWTKRAGPANVDLRSTPLLKKKGKLTRTSRSQMIAALARRENLRSKEAEDQLFPDQTKGGINLSDPKAPTGYAIITTTAHVQKSLKDLPIGTLHFYCTANRSGPVKKIKTIQYVSFQPYNHKSYAGSADYLLLDSDYAVCLLRGNLYNYGGASTASGGRAVAPGDQNGSIEYTPIGNVNFYQAVFEQYIVSF</sequence>
<protein>
    <recommendedName>
        <fullName evidence="3">Lipoprotein</fullName>
    </recommendedName>
</protein>
<dbReference type="RefSeq" id="WP_125600438.1">
    <property type="nucleotide sequence ID" value="NZ_JBHSSM010000008.1"/>
</dbReference>
<proteinExistence type="predicted"/>
<keyword evidence="2" id="KW-1185">Reference proteome</keyword>
<comment type="caution">
    <text evidence="1">The sequence shown here is derived from an EMBL/GenBank/DDBJ whole genome shotgun (WGS) entry which is preliminary data.</text>
</comment>
<evidence type="ECO:0008006" key="3">
    <source>
        <dbReference type="Google" id="ProtNLM"/>
    </source>
</evidence>
<dbReference type="EMBL" id="JBHSSM010000008">
    <property type="protein sequence ID" value="MFC6314496.1"/>
    <property type="molecule type" value="Genomic_DNA"/>
</dbReference>
<organism evidence="1 2">
    <name type="scientific">Lapidilactobacillus achengensis</name>
    <dbReference type="NCBI Taxonomy" id="2486000"/>
    <lineage>
        <taxon>Bacteria</taxon>
        <taxon>Bacillati</taxon>
        <taxon>Bacillota</taxon>
        <taxon>Bacilli</taxon>
        <taxon>Lactobacillales</taxon>
        <taxon>Lactobacillaceae</taxon>
        <taxon>Lapidilactobacillus</taxon>
    </lineage>
</organism>
<gene>
    <name evidence="1" type="ORF">ACFQHW_02815</name>
</gene>